<dbReference type="EMBL" id="CASHTH010000376">
    <property type="protein sequence ID" value="CAI7999389.1"/>
    <property type="molecule type" value="Genomic_DNA"/>
</dbReference>
<comment type="caution">
    <text evidence="2">The sequence shown here is derived from an EMBL/GenBank/DDBJ whole genome shotgun (WGS) entry which is preliminary data.</text>
</comment>
<organism evidence="2 3">
    <name type="scientific">Geodia barretti</name>
    <name type="common">Barrett's horny sponge</name>
    <dbReference type="NCBI Taxonomy" id="519541"/>
    <lineage>
        <taxon>Eukaryota</taxon>
        <taxon>Metazoa</taxon>
        <taxon>Porifera</taxon>
        <taxon>Demospongiae</taxon>
        <taxon>Heteroscleromorpha</taxon>
        <taxon>Tetractinellida</taxon>
        <taxon>Astrophorina</taxon>
        <taxon>Geodiidae</taxon>
        <taxon>Geodia</taxon>
    </lineage>
</organism>
<accession>A0AA35R186</accession>
<evidence type="ECO:0000256" key="1">
    <source>
        <dbReference type="SAM" id="MobiDB-lite"/>
    </source>
</evidence>
<dbReference type="Proteomes" id="UP001174909">
    <property type="component" value="Unassembled WGS sequence"/>
</dbReference>
<protein>
    <submittedName>
        <fullName evidence="2">Uncharacterized protein</fullName>
    </submittedName>
</protein>
<proteinExistence type="predicted"/>
<feature type="non-terminal residue" evidence="2">
    <location>
        <position position="1"/>
    </location>
</feature>
<reference evidence="2" key="1">
    <citation type="submission" date="2023-03" db="EMBL/GenBank/DDBJ databases">
        <authorList>
            <person name="Steffen K."/>
            <person name="Cardenas P."/>
        </authorList>
    </citation>
    <scope>NUCLEOTIDE SEQUENCE</scope>
</reference>
<evidence type="ECO:0000313" key="3">
    <source>
        <dbReference type="Proteomes" id="UP001174909"/>
    </source>
</evidence>
<evidence type="ECO:0000313" key="2">
    <source>
        <dbReference type="EMBL" id="CAI7999389.1"/>
    </source>
</evidence>
<keyword evidence="3" id="KW-1185">Reference proteome</keyword>
<feature type="compositionally biased region" description="Polar residues" evidence="1">
    <location>
        <begin position="59"/>
        <end position="68"/>
    </location>
</feature>
<feature type="region of interest" description="Disordered" evidence="1">
    <location>
        <begin position="47"/>
        <end position="68"/>
    </location>
</feature>
<gene>
    <name evidence="2" type="ORF">GBAR_LOCUS2705</name>
</gene>
<dbReference type="AlphaFoldDB" id="A0AA35R186"/>
<sequence length="68" mass="7114">MMLKRNAILVIVGAAVLGVLSLMSLAAVVGLGIAGILEAKNRNPCERSNGTDCMFSEPLDTNLNNSEP</sequence>
<name>A0AA35R186_GEOBA</name>